<proteinExistence type="predicted"/>
<organism evidence="1">
    <name type="scientific">Yersinia enterocolitica</name>
    <dbReference type="NCBI Taxonomy" id="630"/>
    <lineage>
        <taxon>Bacteria</taxon>
        <taxon>Pseudomonadati</taxon>
        <taxon>Pseudomonadota</taxon>
        <taxon>Gammaproteobacteria</taxon>
        <taxon>Enterobacterales</taxon>
        <taxon>Yersiniaceae</taxon>
        <taxon>Yersinia</taxon>
    </lineage>
</organism>
<dbReference type="AlphaFoldDB" id="B0RKT5"/>
<keyword evidence="1" id="KW-0614">Plasmid</keyword>
<dbReference type="EMBL" id="AM905950">
    <property type="protein sequence ID" value="CAP20192.1"/>
    <property type="molecule type" value="Genomic_DNA"/>
</dbReference>
<sequence length="52" mass="5621">MPSPPLVNEGKIPLIKMKIARQLHVIGFCNIATIIQFLLSGQKIDGHTGLPA</sequence>
<protein>
    <submittedName>
        <fullName evidence="1">Uncharacterized protein</fullName>
    </submittedName>
</protein>
<reference evidence="1" key="1">
    <citation type="journal article" date="2008" name="J. Bacteriol.">
        <title>Genetic and functional properties of the self-transmissible Yersinia enterocolitica plasmid pYE854, which mobilizes the virulence plasmid pYV.</title>
        <authorList>
            <person name="Hammerl J.A."/>
            <person name="Klein I."/>
            <person name="Lanka E."/>
            <person name="Appel B."/>
            <person name="Hertwig S."/>
        </authorList>
    </citation>
    <scope>NUCLEOTIDE SEQUENCE [LARGE SCALE GENOMIC DNA]</scope>
    <source>
        <strain evidence="1">29854</strain>
        <plasmid evidence="1">pYE854</plasmid>
    </source>
</reference>
<geneLocation type="plasmid" evidence="1">
    <name>pYE854</name>
</geneLocation>
<evidence type="ECO:0000313" key="1">
    <source>
        <dbReference type="EMBL" id="CAP20192.1"/>
    </source>
</evidence>
<accession>B0RKT5</accession>
<name>B0RKT5_YEREN</name>